<dbReference type="AlphaFoldDB" id="F4S4B4"/>
<gene>
    <name evidence="2" type="ORF">MELLADRAFT_73155</name>
</gene>
<evidence type="ECO:0000313" key="2">
    <source>
        <dbReference type="EMBL" id="EGG00493.1"/>
    </source>
</evidence>
<dbReference type="OrthoDB" id="3241054at2759"/>
<accession>F4S4B4</accession>
<name>F4S4B4_MELLP</name>
<dbReference type="GeneID" id="18932300"/>
<dbReference type="STRING" id="747676.F4S4B4"/>
<dbReference type="PANTHER" id="PTHR34618:SF1">
    <property type="entry name" value="SECRETED PROTEIN"/>
    <property type="match status" value="1"/>
</dbReference>
<feature type="signal peptide" evidence="1">
    <location>
        <begin position="1"/>
        <end position="23"/>
    </location>
</feature>
<dbReference type="EMBL" id="GL883146">
    <property type="protein sequence ID" value="EGG00493.1"/>
    <property type="molecule type" value="Genomic_DNA"/>
</dbReference>
<keyword evidence="1" id="KW-0732">Signal</keyword>
<reference evidence="3" key="1">
    <citation type="journal article" date="2011" name="Proc. Natl. Acad. Sci. U.S.A.">
        <title>Obligate biotrophy features unraveled by the genomic analysis of rust fungi.</title>
        <authorList>
            <person name="Duplessis S."/>
            <person name="Cuomo C.A."/>
            <person name="Lin Y.-C."/>
            <person name="Aerts A."/>
            <person name="Tisserant E."/>
            <person name="Veneault-Fourrey C."/>
            <person name="Joly D.L."/>
            <person name="Hacquard S."/>
            <person name="Amselem J."/>
            <person name="Cantarel B.L."/>
            <person name="Chiu R."/>
            <person name="Coutinho P.M."/>
            <person name="Feau N."/>
            <person name="Field M."/>
            <person name="Frey P."/>
            <person name="Gelhaye E."/>
            <person name="Goldberg J."/>
            <person name="Grabherr M.G."/>
            <person name="Kodira C.D."/>
            <person name="Kohler A."/>
            <person name="Kuees U."/>
            <person name="Lindquist E.A."/>
            <person name="Lucas S.M."/>
            <person name="Mago R."/>
            <person name="Mauceli E."/>
            <person name="Morin E."/>
            <person name="Murat C."/>
            <person name="Pangilinan J.L."/>
            <person name="Park R."/>
            <person name="Pearson M."/>
            <person name="Quesneville H."/>
            <person name="Rouhier N."/>
            <person name="Sakthikumar S."/>
            <person name="Salamov A.A."/>
            <person name="Schmutz J."/>
            <person name="Selles B."/>
            <person name="Shapiro H."/>
            <person name="Tanguay P."/>
            <person name="Tuskan G.A."/>
            <person name="Henrissat B."/>
            <person name="Van de Peer Y."/>
            <person name="Rouze P."/>
            <person name="Ellis J.G."/>
            <person name="Dodds P.N."/>
            <person name="Schein J.E."/>
            <person name="Zhong S."/>
            <person name="Hamelin R.C."/>
            <person name="Grigoriev I.V."/>
            <person name="Szabo L.J."/>
            <person name="Martin F."/>
        </authorList>
    </citation>
    <scope>NUCLEOTIDE SEQUENCE [LARGE SCALE GENOMIC DNA]</scope>
    <source>
        <strain evidence="3">98AG31 / pathotype 3-4-7</strain>
    </source>
</reference>
<dbReference type="KEGG" id="mlr:MELLADRAFT_73155"/>
<dbReference type="RefSeq" id="XP_007416140.1">
    <property type="nucleotide sequence ID" value="XM_007416078.1"/>
</dbReference>
<dbReference type="HOGENOM" id="CLU_886064_0_0_1"/>
<dbReference type="InterPro" id="IPR021476">
    <property type="entry name" value="Egh16-like"/>
</dbReference>
<proteinExistence type="predicted"/>
<dbReference type="Pfam" id="PF11327">
    <property type="entry name" value="Egh16-like"/>
    <property type="match status" value="1"/>
</dbReference>
<evidence type="ECO:0000313" key="3">
    <source>
        <dbReference type="Proteomes" id="UP000001072"/>
    </source>
</evidence>
<evidence type="ECO:0000256" key="1">
    <source>
        <dbReference type="SAM" id="SignalP"/>
    </source>
</evidence>
<dbReference type="PANTHER" id="PTHR34618">
    <property type="entry name" value="SURFACE PROTEIN MAS1, PUTATIVE-RELATED"/>
    <property type="match status" value="1"/>
</dbReference>
<dbReference type="InParanoid" id="F4S4B4"/>
<dbReference type="VEuPathDB" id="FungiDB:MELLADRAFT_73155"/>
<organism evidence="3">
    <name type="scientific">Melampsora larici-populina (strain 98AG31 / pathotype 3-4-7)</name>
    <name type="common">Poplar leaf rust fungus</name>
    <dbReference type="NCBI Taxonomy" id="747676"/>
    <lineage>
        <taxon>Eukaryota</taxon>
        <taxon>Fungi</taxon>
        <taxon>Dikarya</taxon>
        <taxon>Basidiomycota</taxon>
        <taxon>Pucciniomycotina</taxon>
        <taxon>Pucciniomycetes</taxon>
        <taxon>Pucciniales</taxon>
        <taxon>Melampsoraceae</taxon>
        <taxon>Melampsora</taxon>
    </lineage>
</organism>
<dbReference type="Proteomes" id="UP000001072">
    <property type="component" value="Unassembled WGS sequence"/>
</dbReference>
<sequence>MPSLALAAGIVASALVAIRPVAGHCKLVRTAAKLSPDGVFDQTQSWGFGVAKDNEFPWFKSQGLDAGADAPYFSKKIEWVENPEYPCGMNEQWGPLNIPAWLTQSEASGVATIGEDGKFETEIFQVNRDGGGECTCEYDTDAKATNWQKCKTLKNPPGIDGMWPVDRVNHTAIFQLPPGTSCGGGLFEDKCIVRIRCGWKLRFGGCLALKTASSPAPLALQVVSHGGQAIANPSNGILADSDFKAMAQQVFDAMKAKGMLMNKSAGYTKTHKRKCNEGLDEHETPSLMKRADSMSAQVDSHKSTIAANVVLLMKSNNMVLA</sequence>
<feature type="chain" id="PRO_5003321987" description="Secreted protein" evidence="1">
    <location>
        <begin position="24"/>
        <end position="321"/>
    </location>
</feature>
<evidence type="ECO:0008006" key="4">
    <source>
        <dbReference type="Google" id="ProtNLM"/>
    </source>
</evidence>
<keyword evidence="3" id="KW-1185">Reference proteome</keyword>
<protein>
    <recommendedName>
        <fullName evidence="4">Secreted protein</fullName>
    </recommendedName>
</protein>